<dbReference type="AlphaFoldDB" id="A0A0J7YMG4"/>
<evidence type="ECO:0000313" key="2">
    <source>
        <dbReference type="EMBL" id="KMS64799.1"/>
    </source>
</evidence>
<feature type="non-terminal residue" evidence="2">
    <location>
        <position position="1"/>
    </location>
</feature>
<feature type="non-terminal residue" evidence="2">
    <location>
        <position position="147"/>
    </location>
</feature>
<accession>A0A0J7YMG4</accession>
<gene>
    <name evidence="2" type="ORF">BVRB_042540</name>
</gene>
<name>A0A0J7YMG4_BETVV</name>
<evidence type="ECO:0000256" key="1">
    <source>
        <dbReference type="SAM" id="MobiDB-lite"/>
    </source>
</evidence>
<feature type="compositionally biased region" description="Polar residues" evidence="1">
    <location>
        <begin position="137"/>
        <end position="147"/>
    </location>
</feature>
<feature type="region of interest" description="Disordered" evidence="1">
    <location>
        <begin position="1"/>
        <end position="50"/>
    </location>
</feature>
<organism evidence="2 3">
    <name type="scientific">Beta vulgaris subsp. vulgaris</name>
    <name type="common">Beet</name>
    <dbReference type="NCBI Taxonomy" id="3555"/>
    <lineage>
        <taxon>Eukaryota</taxon>
        <taxon>Viridiplantae</taxon>
        <taxon>Streptophyta</taxon>
        <taxon>Embryophyta</taxon>
        <taxon>Tracheophyta</taxon>
        <taxon>Spermatophyta</taxon>
        <taxon>Magnoliopsida</taxon>
        <taxon>eudicotyledons</taxon>
        <taxon>Gunneridae</taxon>
        <taxon>Pentapetalae</taxon>
        <taxon>Caryophyllales</taxon>
        <taxon>Chenopodiaceae</taxon>
        <taxon>Betoideae</taxon>
        <taxon>Beta</taxon>
    </lineage>
</organism>
<feature type="region of interest" description="Disordered" evidence="1">
    <location>
        <begin position="107"/>
        <end position="147"/>
    </location>
</feature>
<proteinExistence type="predicted"/>
<reference evidence="2 3" key="1">
    <citation type="journal article" date="2014" name="Nature">
        <title>The genome of the recently domesticated crop plant sugar beet (Beta vulgaris).</title>
        <authorList>
            <person name="Dohm J.C."/>
            <person name="Minoche A.E."/>
            <person name="Holtgrawe D."/>
            <person name="Capella-Gutierrez S."/>
            <person name="Zakrzewski F."/>
            <person name="Tafer H."/>
            <person name="Rupp O."/>
            <person name="Sorensen T.R."/>
            <person name="Stracke R."/>
            <person name="Reinhardt R."/>
            <person name="Goesmann A."/>
            <person name="Kraft T."/>
            <person name="Schulz B."/>
            <person name="Stadler P.F."/>
            <person name="Schmidt T."/>
            <person name="Gabaldon T."/>
            <person name="Lehrach H."/>
            <person name="Weisshaar B."/>
            <person name="Himmelbauer H."/>
        </authorList>
    </citation>
    <scope>NUCLEOTIDE SEQUENCE [LARGE SCALE GENOMIC DNA]</scope>
    <source>
        <tissue evidence="2">Taproot</tissue>
    </source>
</reference>
<dbReference type="Proteomes" id="UP000035740">
    <property type="component" value="Unassembled WGS sequence"/>
</dbReference>
<dbReference type="EMBL" id="KQ122080">
    <property type="protein sequence ID" value="KMS64799.1"/>
    <property type="molecule type" value="Genomic_DNA"/>
</dbReference>
<dbReference type="Gramene" id="KMS64799">
    <property type="protein sequence ID" value="KMS64799"/>
    <property type="gene ID" value="BVRB_042540"/>
</dbReference>
<sequence>NDDREPVQRSAVFEKKSPEKLSSPMSMMASDEDQPMPVKVTPNESKRTSPVSVENVFGLNRADDIICKDQGLSNVKHLSLTEILSLSNADGVYKDARTLNSEAAAASKLSLSTEQPEELPEQSEPADSSKPPVFPLQTFNQSVPPSG</sequence>
<evidence type="ECO:0000313" key="3">
    <source>
        <dbReference type="Proteomes" id="UP000035740"/>
    </source>
</evidence>
<protein>
    <submittedName>
        <fullName evidence="2">Uncharacterized protein</fullName>
    </submittedName>
</protein>
<feature type="compositionally biased region" description="Basic and acidic residues" evidence="1">
    <location>
        <begin position="1"/>
        <end position="19"/>
    </location>
</feature>
<keyword evidence="3" id="KW-1185">Reference proteome</keyword>